<dbReference type="EMBL" id="JAEHJZ010000036">
    <property type="protein sequence ID" value="MBJ7881996.1"/>
    <property type="molecule type" value="Genomic_DNA"/>
</dbReference>
<gene>
    <name evidence="1" type="ORF">JEM65_15275</name>
</gene>
<keyword evidence="2" id="KW-1185">Reference proteome</keyword>
<sequence length="138" mass="15418">MSKTFKKANQDAITVPKPPFDYQSEPETLTDPLLAGYVATGILKTVVNLVSLFKTDTDFKNFDVATDDSEIIAAFKNSLIKNKNWKVFSPAIFPINTVKNNSESYVTGLNNELLAQVAIAKIHLKNFDLAHDKNIYIH</sequence>
<accession>A0A934KVB2</accession>
<evidence type="ECO:0000313" key="1">
    <source>
        <dbReference type="EMBL" id="MBJ7881996.1"/>
    </source>
</evidence>
<dbReference type="AlphaFoldDB" id="A0A934KVB2"/>
<organism evidence="1 2">
    <name type="scientific">Gelidibacter salicanalis</name>
    <dbReference type="NCBI Taxonomy" id="291193"/>
    <lineage>
        <taxon>Bacteria</taxon>
        <taxon>Pseudomonadati</taxon>
        <taxon>Bacteroidota</taxon>
        <taxon>Flavobacteriia</taxon>
        <taxon>Flavobacteriales</taxon>
        <taxon>Flavobacteriaceae</taxon>
        <taxon>Gelidibacter</taxon>
    </lineage>
</organism>
<proteinExistence type="predicted"/>
<protein>
    <submittedName>
        <fullName evidence="1">Uncharacterized protein</fullName>
    </submittedName>
</protein>
<evidence type="ECO:0000313" key="2">
    <source>
        <dbReference type="Proteomes" id="UP000662373"/>
    </source>
</evidence>
<dbReference type="RefSeq" id="WP_199601297.1">
    <property type="nucleotide sequence ID" value="NZ_JAEHJZ010000036.1"/>
</dbReference>
<reference evidence="1 2" key="1">
    <citation type="submission" date="2020-09" db="EMBL/GenBank/DDBJ databases">
        <title>Draft genome of Gelidibacter salicanalis PAMC21136.</title>
        <authorList>
            <person name="Park H."/>
        </authorList>
    </citation>
    <scope>NUCLEOTIDE SEQUENCE [LARGE SCALE GENOMIC DNA]</scope>
    <source>
        <strain evidence="1 2">PAMC21136</strain>
    </source>
</reference>
<dbReference type="Proteomes" id="UP000662373">
    <property type="component" value="Unassembled WGS sequence"/>
</dbReference>
<name>A0A934KVB2_9FLAO</name>
<comment type="caution">
    <text evidence="1">The sequence shown here is derived from an EMBL/GenBank/DDBJ whole genome shotgun (WGS) entry which is preliminary data.</text>
</comment>